<dbReference type="AlphaFoldDB" id="A0A6J4IYJ5"/>
<organism evidence="1">
    <name type="scientific">uncultured Chloroflexia bacterium</name>
    <dbReference type="NCBI Taxonomy" id="1672391"/>
    <lineage>
        <taxon>Bacteria</taxon>
        <taxon>Bacillati</taxon>
        <taxon>Chloroflexota</taxon>
        <taxon>Chloroflexia</taxon>
        <taxon>environmental samples</taxon>
    </lineage>
</organism>
<reference evidence="1" key="1">
    <citation type="submission" date="2020-02" db="EMBL/GenBank/DDBJ databases">
        <authorList>
            <person name="Meier V. D."/>
        </authorList>
    </citation>
    <scope>NUCLEOTIDE SEQUENCE</scope>
    <source>
        <strain evidence="1">AVDCRST_MAG26</strain>
    </source>
</reference>
<dbReference type="EMBL" id="CADCTK010000586">
    <property type="protein sequence ID" value="CAA9265705.1"/>
    <property type="molecule type" value="Genomic_DNA"/>
</dbReference>
<evidence type="ECO:0008006" key="2">
    <source>
        <dbReference type="Google" id="ProtNLM"/>
    </source>
</evidence>
<name>A0A6J4IYJ5_9CHLR</name>
<dbReference type="PROSITE" id="PS51257">
    <property type="entry name" value="PROKAR_LIPOPROTEIN"/>
    <property type="match status" value="1"/>
</dbReference>
<sequence length="175" mass="19052">MHVYLSRRFQLLFLLMLLTACGGVPLAEVDLAPLLVQPGNLPAGVTAAQVSTEPPEMFRDVPEPQQAIHQQFERRGTQQGGVTVLLYDAPEDGDVAYNVIAQGMPETRAYVPWVGAAAVGGHRMVNVVGVPIESVDVVFVRCHAVAHIRMPGTARVQDVRTYAKRLDARLQAQVC</sequence>
<accession>A0A6J4IYJ5</accession>
<gene>
    <name evidence="1" type="ORF">AVDCRST_MAG26-2553</name>
</gene>
<proteinExistence type="predicted"/>
<evidence type="ECO:0000313" key="1">
    <source>
        <dbReference type="EMBL" id="CAA9265705.1"/>
    </source>
</evidence>
<protein>
    <recommendedName>
        <fullName evidence="2">Lipoprotein</fullName>
    </recommendedName>
</protein>